<dbReference type="SUPFAM" id="SSF52540">
    <property type="entry name" value="P-loop containing nucleoside triphosphate hydrolases"/>
    <property type="match status" value="2"/>
</dbReference>
<keyword evidence="15" id="KW-1185">Reference proteome</keyword>
<dbReference type="RefSeq" id="WP_146389626.1">
    <property type="nucleotide sequence ID" value="NZ_SJPK01000001.1"/>
</dbReference>
<evidence type="ECO:0000256" key="12">
    <source>
        <dbReference type="RuleBase" id="RU003784"/>
    </source>
</evidence>
<keyword evidence="4 10" id="KW-0808">Transferase</keyword>
<dbReference type="InterPro" id="IPR039657">
    <property type="entry name" value="Dimethylallyltransferase"/>
</dbReference>
<evidence type="ECO:0000256" key="4">
    <source>
        <dbReference type="ARBA" id="ARBA00022679"/>
    </source>
</evidence>
<keyword evidence="6 10" id="KW-0547">Nucleotide-binding</keyword>
<dbReference type="HAMAP" id="MF_00185">
    <property type="entry name" value="IPP_trans"/>
    <property type="match status" value="1"/>
</dbReference>
<dbReference type="PANTHER" id="PTHR11088">
    <property type="entry name" value="TRNA DIMETHYLALLYLTRANSFERASE"/>
    <property type="match status" value="1"/>
</dbReference>
<comment type="similarity">
    <text evidence="3 10 13">Belongs to the IPP transferase family.</text>
</comment>
<comment type="catalytic activity">
    <reaction evidence="9 10 11">
        <text>adenosine(37) in tRNA + dimethylallyl diphosphate = N(6)-dimethylallyladenosine(37) in tRNA + diphosphate</text>
        <dbReference type="Rhea" id="RHEA:26482"/>
        <dbReference type="Rhea" id="RHEA-COMP:10162"/>
        <dbReference type="Rhea" id="RHEA-COMP:10375"/>
        <dbReference type="ChEBI" id="CHEBI:33019"/>
        <dbReference type="ChEBI" id="CHEBI:57623"/>
        <dbReference type="ChEBI" id="CHEBI:74411"/>
        <dbReference type="ChEBI" id="CHEBI:74415"/>
        <dbReference type="EC" id="2.5.1.75"/>
    </reaction>
</comment>
<feature type="region of interest" description="Interaction with substrate tRNA" evidence="10">
    <location>
        <begin position="68"/>
        <end position="71"/>
    </location>
</feature>
<dbReference type="EMBL" id="SJPK01000001">
    <property type="protein sequence ID" value="TWT75152.1"/>
    <property type="molecule type" value="Genomic_DNA"/>
</dbReference>
<evidence type="ECO:0000256" key="1">
    <source>
        <dbReference type="ARBA" id="ARBA00001946"/>
    </source>
</evidence>
<evidence type="ECO:0000256" key="8">
    <source>
        <dbReference type="ARBA" id="ARBA00022842"/>
    </source>
</evidence>
<keyword evidence="7 10" id="KW-0067">ATP-binding</keyword>
<dbReference type="PANTHER" id="PTHR11088:SF60">
    <property type="entry name" value="TRNA DIMETHYLALLYLTRANSFERASE"/>
    <property type="match status" value="1"/>
</dbReference>
<dbReference type="OrthoDB" id="9776390at2"/>
<dbReference type="InterPro" id="IPR018022">
    <property type="entry name" value="IPT"/>
</dbReference>
<dbReference type="NCBIfam" id="TIGR00174">
    <property type="entry name" value="miaA"/>
    <property type="match status" value="1"/>
</dbReference>
<comment type="cofactor">
    <cofactor evidence="1 10">
        <name>Mg(2+)</name>
        <dbReference type="ChEBI" id="CHEBI:18420"/>
    </cofactor>
</comment>
<reference evidence="14 15" key="1">
    <citation type="submission" date="2019-02" db="EMBL/GenBank/DDBJ databases">
        <title>Deep-cultivation of Planctomycetes and their phenomic and genomic characterization uncovers novel biology.</title>
        <authorList>
            <person name="Wiegand S."/>
            <person name="Jogler M."/>
            <person name="Boedeker C."/>
            <person name="Pinto D."/>
            <person name="Vollmers J."/>
            <person name="Rivas-Marin E."/>
            <person name="Kohn T."/>
            <person name="Peeters S.H."/>
            <person name="Heuer A."/>
            <person name="Rast P."/>
            <person name="Oberbeckmann S."/>
            <person name="Bunk B."/>
            <person name="Jeske O."/>
            <person name="Meyerdierks A."/>
            <person name="Storesund J.E."/>
            <person name="Kallscheuer N."/>
            <person name="Luecker S."/>
            <person name="Lage O.M."/>
            <person name="Pohl T."/>
            <person name="Merkel B.J."/>
            <person name="Hornburger P."/>
            <person name="Mueller R.-W."/>
            <person name="Bruemmer F."/>
            <person name="Labrenz M."/>
            <person name="Spormann A.M."/>
            <person name="Op Den Camp H."/>
            <person name="Overmann J."/>
            <person name="Amann R."/>
            <person name="Jetten M.S.M."/>
            <person name="Mascher T."/>
            <person name="Medema M.H."/>
            <person name="Devos D.P."/>
            <person name="Kaster A.-K."/>
            <person name="Ovreas L."/>
            <person name="Rohde M."/>
            <person name="Galperin M.Y."/>
            <person name="Jogler C."/>
        </authorList>
    </citation>
    <scope>NUCLEOTIDE SEQUENCE [LARGE SCALE GENOMIC DNA]</scope>
    <source>
        <strain evidence="14 15">CA85</strain>
    </source>
</reference>
<comment type="subunit">
    <text evidence="10">Monomer.</text>
</comment>
<evidence type="ECO:0000256" key="9">
    <source>
        <dbReference type="ARBA" id="ARBA00049563"/>
    </source>
</evidence>
<evidence type="ECO:0000256" key="6">
    <source>
        <dbReference type="ARBA" id="ARBA00022741"/>
    </source>
</evidence>
<keyword evidence="8 10" id="KW-0460">Magnesium</keyword>
<evidence type="ECO:0000256" key="5">
    <source>
        <dbReference type="ARBA" id="ARBA00022694"/>
    </source>
</evidence>
<dbReference type="AlphaFoldDB" id="A0A5C5YJX5"/>
<organism evidence="14 15">
    <name type="scientific">Allorhodopirellula solitaria</name>
    <dbReference type="NCBI Taxonomy" id="2527987"/>
    <lineage>
        <taxon>Bacteria</taxon>
        <taxon>Pseudomonadati</taxon>
        <taxon>Planctomycetota</taxon>
        <taxon>Planctomycetia</taxon>
        <taxon>Pirellulales</taxon>
        <taxon>Pirellulaceae</taxon>
        <taxon>Allorhodopirellula</taxon>
    </lineage>
</organism>
<protein>
    <recommendedName>
        <fullName evidence="10">tRNA dimethylallyltransferase</fullName>
        <ecNumber evidence="10">2.5.1.75</ecNumber>
    </recommendedName>
    <alternativeName>
        <fullName evidence="10">Dimethylallyl diphosphate:tRNA dimethylallyltransferase</fullName>
        <shortName evidence="10">DMAPP:tRNA dimethylallyltransferase</shortName>
        <shortName evidence="10">DMATase</shortName>
    </alternativeName>
    <alternativeName>
        <fullName evidence="10">Isopentenyl-diphosphate:tRNA isopentenyltransferase</fullName>
        <shortName evidence="10">IPP transferase</shortName>
        <shortName evidence="10">IPPT</shortName>
        <shortName evidence="10">IPTase</shortName>
    </alternativeName>
</protein>
<name>A0A5C5YJX5_9BACT</name>
<feature type="binding site" evidence="10">
    <location>
        <begin position="29"/>
        <end position="34"/>
    </location>
    <ligand>
        <name>substrate</name>
    </ligand>
</feature>
<dbReference type="Gene3D" id="1.10.20.140">
    <property type="match status" value="1"/>
</dbReference>
<gene>
    <name evidence="10 14" type="primary">miaA</name>
    <name evidence="14" type="ORF">CA85_04410</name>
</gene>
<dbReference type="GO" id="GO:0005524">
    <property type="term" value="F:ATP binding"/>
    <property type="evidence" value="ECO:0007669"/>
    <property type="project" value="UniProtKB-UniRule"/>
</dbReference>
<evidence type="ECO:0000256" key="2">
    <source>
        <dbReference type="ARBA" id="ARBA00003213"/>
    </source>
</evidence>
<comment type="function">
    <text evidence="2 10 12">Catalyzes the transfer of a dimethylallyl group onto the adenine at position 37 in tRNAs that read codons beginning with uridine, leading to the formation of N6-(dimethylallyl)adenosine (i(6)A).</text>
</comment>
<dbReference type="FunFam" id="1.10.20.140:FF:000001">
    <property type="entry name" value="tRNA dimethylallyltransferase"/>
    <property type="match status" value="1"/>
</dbReference>
<dbReference type="InterPro" id="IPR027417">
    <property type="entry name" value="P-loop_NTPase"/>
</dbReference>
<accession>A0A5C5YJX5</accession>
<evidence type="ECO:0000256" key="10">
    <source>
        <dbReference type="HAMAP-Rule" id="MF_00185"/>
    </source>
</evidence>
<comment type="caution">
    <text evidence="14">The sequence shown here is derived from an EMBL/GenBank/DDBJ whole genome shotgun (WGS) entry which is preliminary data.</text>
</comment>
<feature type="binding site" evidence="10">
    <location>
        <begin position="27"/>
        <end position="34"/>
    </location>
    <ligand>
        <name>ATP</name>
        <dbReference type="ChEBI" id="CHEBI:30616"/>
    </ligand>
</feature>
<dbReference type="Pfam" id="PF01715">
    <property type="entry name" value="IPPT"/>
    <property type="match status" value="1"/>
</dbReference>
<evidence type="ECO:0000256" key="11">
    <source>
        <dbReference type="RuleBase" id="RU003783"/>
    </source>
</evidence>
<dbReference type="EC" id="2.5.1.75" evidence="10"/>
<dbReference type="Proteomes" id="UP000318053">
    <property type="component" value="Unassembled WGS sequence"/>
</dbReference>
<evidence type="ECO:0000313" key="15">
    <source>
        <dbReference type="Proteomes" id="UP000318053"/>
    </source>
</evidence>
<dbReference type="Gene3D" id="3.40.50.300">
    <property type="entry name" value="P-loop containing nucleotide triphosphate hydrolases"/>
    <property type="match status" value="1"/>
</dbReference>
<feature type="site" description="Interaction with substrate tRNA" evidence="10">
    <location>
        <position position="156"/>
    </location>
</feature>
<feature type="site" description="Interaction with substrate tRNA" evidence="10">
    <location>
        <position position="134"/>
    </location>
</feature>
<sequence>MTPRPSTSPDKNACFPPLLDRALVLTGPTASGKTALAVRVAQAMQDLPVNPVLANGETPPQIEIISLDSIAVYRRMNIGTAKPSAEEQQSVAHHLIDVVEPDQETSVAEYLATAHELVDQIHARGNRPMFVGGTPMYLKGILRGFDPGPPADEAFRAAVMEDVQRHGAAALHQRLEQVDPLSASRIQSHDVRRMIRALEFARQTGTPISHRQQQFDVERRPDEGLAFVLQTPRHVLHRRIASRVEEMFASGLVDEIRALVADYPALSRTAGTAVGYREVLQSDEFRQWLAEPQTKPDWSAVAEQVLFHTRRLARRQETWFRSMGELRGIATHCEDEENRRPSETLVQEMVGAIKSHSVWTHTAR</sequence>
<proteinExistence type="inferred from homology"/>
<evidence type="ECO:0000256" key="3">
    <source>
        <dbReference type="ARBA" id="ARBA00005842"/>
    </source>
</evidence>
<dbReference type="GO" id="GO:0006400">
    <property type="term" value="P:tRNA modification"/>
    <property type="evidence" value="ECO:0007669"/>
    <property type="project" value="TreeGrafter"/>
</dbReference>
<comment type="caution">
    <text evidence="10">Lacks conserved residue(s) required for the propagation of feature annotation.</text>
</comment>
<evidence type="ECO:0000313" key="14">
    <source>
        <dbReference type="EMBL" id="TWT75152.1"/>
    </source>
</evidence>
<dbReference type="GO" id="GO:0052381">
    <property type="term" value="F:tRNA dimethylallyltransferase activity"/>
    <property type="evidence" value="ECO:0007669"/>
    <property type="project" value="UniProtKB-UniRule"/>
</dbReference>
<keyword evidence="5 10" id="KW-0819">tRNA processing</keyword>
<evidence type="ECO:0000256" key="13">
    <source>
        <dbReference type="RuleBase" id="RU003785"/>
    </source>
</evidence>
<evidence type="ECO:0000256" key="7">
    <source>
        <dbReference type="ARBA" id="ARBA00022840"/>
    </source>
</evidence>